<comment type="caution">
    <text evidence="2">The sequence shown here is derived from an EMBL/GenBank/DDBJ whole genome shotgun (WGS) entry which is preliminary data.</text>
</comment>
<gene>
    <name evidence="2" type="ORF">DYB36_000109</name>
</gene>
<accession>A0A397AZJ8</accession>
<feature type="compositionally biased region" description="Basic residues" evidence="1">
    <location>
        <begin position="73"/>
        <end position="86"/>
    </location>
</feature>
<proteinExistence type="predicted"/>
<organism evidence="2 3">
    <name type="scientific">Aphanomyces astaci</name>
    <name type="common">Crayfish plague agent</name>
    <dbReference type="NCBI Taxonomy" id="112090"/>
    <lineage>
        <taxon>Eukaryota</taxon>
        <taxon>Sar</taxon>
        <taxon>Stramenopiles</taxon>
        <taxon>Oomycota</taxon>
        <taxon>Saprolegniomycetes</taxon>
        <taxon>Saprolegniales</taxon>
        <taxon>Verrucalvaceae</taxon>
        <taxon>Aphanomyces</taxon>
    </lineage>
</organism>
<sequence>MAAPSRGRRQAVQLSQEEYKKALDDEARQLRVAPATRKRLQQPALQLLQTQAPTNALAGDESTKCPTTNGSRRFSRKSKANNHNRQ</sequence>
<evidence type="ECO:0000313" key="2">
    <source>
        <dbReference type="EMBL" id="RHY11684.1"/>
    </source>
</evidence>
<protein>
    <submittedName>
        <fullName evidence="2">Uncharacterized protein</fullName>
    </submittedName>
</protein>
<reference evidence="2 3" key="1">
    <citation type="submission" date="2018-08" db="EMBL/GenBank/DDBJ databases">
        <title>Aphanomyces genome sequencing and annotation.</title>
        <authorList>
            <person name="Minardi D."/>
            <person name="Oidtmann B."/>
            <person name="Van Der Giezen M."/>
            <person name="Studholme D.J."/>
        </authorList>
    </citation>
    <scope>NUCLEOTIDE SEQUENCE [LARGE SCALE GENOMIC DNA]</scope>
    <source>
        <strain evidence="2 3">Kv</strain>
    </source>
</reference>
<dbReference type="AlphaFoldDB" id="A0A397AZJ8"/>
<feature type="compositionally biased region" description="Low complexity" evidence="1">
    <location>
        <begin position="44"/>
        <end position="58"/>
    </location>
</feature>
<dbReference type="EMBL" id="QUSZ01004992">
    <property type="protein sequence ID" value="RHY11684.1"/>
    <property type="molecule type" value="Genomic_DNA"/>
</dbReference>
<evidence type="ECO:0000313" key="3">
    <source>
        <dbReference type="Proteomes" id="UP000265427"/>
    </source>
</evidence>
<evidence type="ECO:0000256" key="1">
    <source>
        <dbReference type="SAM" id="MobiDB-lite"/>
    </source>
</evidence>
<feature type="region of interest" description="Disordered" evidence="1">
    <location>
        <begin position="44"/>
        <end position="86"/>
    </location>
</feature>
<dbReference type="Proteomes" id="UP000265427">
    <property type="component" value="Unassembled WGS sequence"/>
</dbReference>
<name>A0A397AZJ8_APHAT</name>